<protein>
    <submittedName>
        <fullName evidence="2">Uncharacterized protein</fullName>
    </submittedName>
</protein>
<dbReference type="GeneID" id="87952844"/>
<gene>
    <name evidence="2" type="ORF">IL334_000713</name>
</gene>
<feature type="region of interest" description="Disordered" evidence="1">
    <location>
        <begin position="133"/>
        <end position="169"/>
    </location>
</feature>
<accession>A0ABZ1CPW8</accession>
<name>A0ABZ1CPW8_9TREE</name>
<feature type="compositionally biased region" description="Polar residues" evidence="1">
    <location>
        <begin position="505"/>
        <end position="521"/>
    </location>
</feature>
<feature type="compositionally biased region" description="Low complexity" evidence="1">
    <location>
        <begin position="13"/>
        <end position="26"/>
    </location>
</feature>
<evidence type="ECO:0000313" key="2">
    <source>
        <dbReference type="EMBL" id="WRT63788.1"/>
    </source>
</evidence>
<keyword evidence="3" id="KW-1185">Reference proteome</keyword>
<feature type="region of interest" description="Disordered" evidence="1">
    <location>
        <begin position="1"/>
        <end position="39"/>
    </location>
</feature>
<feature type="compositionally biased region" description="Low complexity" evidence="1">
    <location>
        <begin position="152"/>
        <end position="168"/>
    </location>
</feature>
<dbReference type="RefSeq" id="XP_062788528.1">
    <property type="nucleotide sequence ID" value="XM_062932477.1"/>
</dbReference>
<evidence type="ECO:0000313" key="3">
    <source>
        <dbReference type="Proteomes" id="UP001329825"/>
    </source>
</evidence>
<proteinExistence type="predicted"/>
<dbReference type="EMBL" id="CP141881">
    <property type="protein sequence ID" value="WRT63788.1"/>
    <property type="molecule type" value="Genomic_DNA"/>
</dbReference>
<feature type="compositionally biased region" description="Low complexity" evidence="1">
    <location>
        <begin position="92"/>
        <end position="117"/>
    </location>
</feature>
<dbReference type="Proteomes" id="UP001329825">
    <property type="component" value="Chromosome 1"/>
</dbReference>
<feature type="compositionally biased region" description="Polar residues" evidence="1">
    <location>
        <begin position="133"/>
        <end position="144"/>
    </location>
</feature>
<feature type="compositionally biased region" description="Low complexity" evidence="1">
    <location>
        <begin position="346"/>
        <end position="357"/>
    </location>
</feature>
<feature type="region of interest" description="Disordered" evidence="1">
    <location>
        <begin position="184"/>
        <end position="205"/>
    </location>
</feature>
<organism evidence="2 3">
    <name type="scientific">Kwoniella shivajii</name>
    <dbReference type="NCBI Taxonomy" id="564305"/>
    <lineage>
        <taxon>Eukaryota</taxon>
        <taxon>Fungi</taxon>
        <taxon>Dikarya</taxon>
        <taxon>Basidiomycota</taxon>
        <taxon>Agaricomycotina</taxon>
        <taxon>Tremellomycetes</taxon>
        <taxon>Tremellales</taxon>
        <taxon>Cryptococcaceae</taxon>
        <taxon>Kwoniella</taxon>
    </lineage>
</organism>
<sequence length="556" mass="58598">MTSTSPILVATCSTSPIQSPRSSVSSLNNRSGPPLTPVYELDKMTSDLVISADEVNESHADDVEPIKARNIDVKSARRNLPGLTVPPPTFNPFSFGTSSPSASSSSSIGRTPSPLSSTDDVALPSEEFKFGSCPSTSFLGTPTAEQGPFEYPSSSSTSPPRRGSISPTASRRESLALGMTHRRGSIIPSHPHLGISPPATRRSSTWSTITTLPAAGRRPSIIHSATVEVNLPQAEPTSPPPHQLPLSATASRRQSVLMFPAKPLPAPIPPSLLARRGSLPAAQLFGVPLSDQPNRMRASYSSGSASGSATISTAQLYLRRQSVVSESGFSNSSGATVMDAGEGGVSRRPSMRPRTPSADFTFPSSRRGSVSFFPPIPTTTNQSQTPTRSGSLSSRSSVASTSSHRSSGSSRQPIHFSPRHPSFSATYAYPSRQSSITSVTSSIPASPKIELLSKRTRGPTNGSTFSTTSLSSSEEEDHEEDLPSPNQHALEGQLPSAMTFVDPWSVTSSKPIATSPVQATSGEVAKSHVPLETPPLDTVYERPPLESMDSGATERA</sequence>
<feature type="compositionally biased region" description="Low complexity" evidence="1">
    <location>
        <begin position="388"/>
        <end position="411"/>
    </location>
</feature>
<feature type="region of interest" description="Disordered" evidence="1">
    <location>
        <begin position="325"/>
        <end position="421"/>
    </location>
</feature>
<feature type="region of interest" description="Disordered" evidence="1">
    <location>
        <begin position="78"/>
        <end position="121"/>
    </location>
</feature>
<feature type="compositionally biased region" description="Acidic residues" evidence="1">
    <location>
        <begin position="473"/>
        <end position="482"/>
    </location>
</feature>
<feature type="compositionally biased region" description="Low complexity" evidence="1">
    <location>
        <begin position="325"/>
        <end position="334"/>
    </location>
</feature>
<feature type="region of interest" description="Disordered" evidence="1">
    <location>
        <begin position="451"/>
        <end position="556"/>
    </location>
</feature>
<feature type="compositionally biased region" description="Polar residues" evidence="1">
    <location>
        <begin position="378"/>
        <end position="387"/>
    </location>
</feature>
<reference evidence="2 3" key="1">
    <citation type="submission" date="2024-01" db="EMBL/GenBank/DDBJ databases">
        <title>Comparative genomics of Cryptococcus and Kwoniella reveals pathogenesis evolution and contrasting modes of karyotype evolution via chromosome fusion or intercentromeric recombination.</title>
        <authorList>
            <person name="Coelho M.A."/>
            <person name="David-Palma M."/>
            <person name="Shea T."/>
            <person name="Bowers K."/>
            <person name="McGinley-Smith S."/>
            <person name="Mohammad A.W."/>
            <person name="Gnirke A."/>
            <person name="Yurkov A.M."/>
            <person name="Nowrousian M."/>
            <person name="Sun S."/>
            <person name="Cuomo C.A."/>
            <person name="Heitman J."/>
        </authorList>
    </citation>
    <scope>NUCLEOTIDE SEQUENCE [LARGE SCALE GENOMIC DNA]</scope>
    <source>
        <strain evidence="2">CBS 11374</strain>
    </source>
</reference>
<evidence type="ECO:0000256" key="1">
    <source>
        <dbReference type="SAM" id="MobiDB-lite"/>
    </source>
</evidence>